<dbReference type="RefSeq" id="WP_012827883.1">
    <property type="nucleotide sequence ID" value="NC_013440.1"/>
</dbReference>
<dbReference type="PRINTS" id="PR00120">
    <property type="entry name" value="HATPASE"/>
</dbReference>
<feature type="domain" description="Cation-transporting P-type ATPase N-terminal" evidence="12">
    <location>
        <begin position="22"/>
        <end position="96"/>
    </location>
</feature>
<reference evidence="13 14" key="1">
    <citation type="journal article" date="2010" name="Stand. Genomic Sci.">
        <title>Complete genome sequence of Haliangium ochraceum type strain (SMP-2).</title>
        <authorList>
            <consortium name="US DOE Joint Genome Institute (JGI-PGF)"/>
            <person name="Ivanova N."/>
            <person name="Daum C."/>
            <person name="Lang E."/>
            <person name="Abt B."/>
            <person name="Kopitz M."/>
            <person name="Saunders E."/>
            <person name="Lapidus A."/>
            <person name="Lucas S."/>
            <person name="Glavina Del Rio T."/>
            <person name="Nolan M."/>
            <person name="Tice H."/>
            <person name="Copeland A."/>
            <person name="Cheng J.F."/>
            <person name="Chen F."/>
            <person name="Bruce D."/>
            <person name="Goodwin L."/>
            <person name="Pitluck S."/>
            <person name="Mavromatis K."/>
            <person name="Pati A."/>
            <person name="Mikhailova N."/>
            <person name="Chen A."/>
            <person name="Palaniappan K."/>
            <person name="Land M."/>
            <person name="Hauser L."/>
            <person name="Chang Y.J."/>
            <person name="Jeffries C.D."/>
            <person name="Detter J.C."/>
            <person name="Brettin T."/>
            <person name="Rohde M."/>
            <person name="Goker M."/>
            <person name="Bristow J."/>
            <person name="Markowitz V."/>
            <person name="Eisen J.A."/>
            <person name="Hugenholtz P."/>
            <person name="Kyrpides N.C."/>
            <person name="Klenk H.P."/>
        </authorList>
    </citation>
    <scope>NUCLEOTIDE SEQUENCE [LARGE SCALE GENOMIC DNA]</scope>
    <source>
        <strain evidence="14">DSM 14365 / CIP 107738 / JCM 11303 / AJ 13395 / SMP-2</strain>
    </source>
</reference>
<dbReference type="InterPro" id="IPR023214">
    <property type="entry name" value="HAD_sf"/>
</dbReference>
<feature type="transmembrane region" description="Helical" evidence="11">
    <location>
        <begin position="892"/>
        <end position="913"/>
    </location>
</feature>
<dbReference type="InterPro" id="IPR006068">
    <property type="entry name" value="ATPase_P-typ_cation-transptr_C"/>
</dbReference>
<feature type="transmembrane region" description="Helical" evidence="11">
    <location>
        <begin position="68"/>
        <end position="94"/>
    </location>
</feature>
<feature type="transmembrane region" description="Helical" evidence="11">
    <location>
        <begin position="821"/>
        <end position="839"/>
    </location>
</feature>
<dbReference type="Gene3D" id="2.70.150.10">
    <property type="entry name" value="Calcium-transporting ATPase, cytoplasmic transduction domain A"/>
    <property type="match status" value="1"/>
</dbReference>
<feature type="transmembrane region" description="Helical" evidence="11">
    <location>
        <begin position="716"/>
        <end position="741"/>
    </location>
</feature>
<keyword evidence="9 11" id="KW-0472">Membrane</keyword>
<evidence type="ECO:0000256" key="4">
    <source>
        <dbReference type="ARBA" id="ARBA00022692"/>
    </source>
</evidence>
<dbReference type="SMART" id="SM00831">
    <property type="entry name" value="Cation_ATPase_N"/>
    <property type="match status" value="1"/>
</dbReference>
<evidence type="ECO:0000256" key="9">
    <source>
        <dbReference type="ARBA" id="ARBA00023136"/>
    </source>
</evidence>
<dbReference type="InterPro" id="IPR001757">
    <property type="entry name" value="P_typ_ATPase"/>
</dbReference>
<keyword evidence="3" id="KW-1003">Cell membrane</keyword>
<gene>
    <name evidence="13" type="ordered locus">Hoch_2747</name>
</gene>
<comment type="subcellular location">
    <subcellularLocation>
        <location evidence="1">Cell membrane</location>
        <topology evidence="1">Multi-pass membrane protein</topology>
    </subcellularLocation>
</comment>
<dbReference type="Pfam" id="PF00122">
    <property type="entry name" value="E1-E2_ATPase"/>
    <property type="match status" value="1"/>
</dbReference>
<comment type="similarity">
    <text evidence="2">Belongs to the cation transport ATPase (P-type) (TC 3.A.3) family. Type IIA subfamily.</text>
</comment>
<feature type="transmembrane region" description="Helical" evidence="11">
    <location>
        <begin position="753"/>
        <end position="773"/>
    </location>
</feature>
<dbReference type="Pfam" id="PF08282">
    <property type="entry name" value="Hydrolase_3"/>
    <property type="match status" value="1"/>
</dbReference>
<dbReference type="SUPFAM" id="SSF81665">
    <property type="entry name" value="Calcium ATPase, transmembrane domain M"/>
    <property type="match status" value="1"/>
</dbReference>
<dbReference type="PANTHER" id="PTHR43294:SF21">
    <property type="entry name" value="CATION TRANSPORTING ATPASE"/>
    <property type="match status" value="1"/>
</dbReference>
<keyword evidence="14" id="KW-1185">Reference proteome</keyword>
<keyword evidence="7" id="KW-1278">Translocase</keyword>
<feature type="transmembrane region" description="Helical" evidence="11">
    <location>
        <begin position="793"/>
        <end position="815"/>
    </location>
</feature>
<evidence type="ECO:0000256" key="3">
    <source>
        <dbReference type="ARBA" id="ARBA00022475"/>
    </source>
</evidence>
<dbReference type="SUPFAM" id="SSF81660">
    <property type="entry name" value="Metal cation-transporting ATPase, ATP-binding domain N"/>
    <property type="match status" value="1"/>
</dbReference>
<dbReference type="KEGG" id="hoh:Hoch_2747"/>
<evidence type="ECO:0000256" key="6">
    <source>
        <dbReference type="ARBA" id="ARBA00022840"/>
    </source>
</evidence>
<dbReference type="eggNOG" id="COG0474">
    <property type="taxonomic scope" value="Bacteria"/>
</dbReference>
<dbReference type="InterPro" id="IPR023299">
    <property type="entry name" value="ATPase_P-typ_cyto_dom_N"/>
</dbReference>
<dbReference type="GO" id="GO:0016887">
    <property type="term" value="F:ATP hydrolysis activity"/>
    <property type="evidence" value="ECO:0007669"/>
    <property type="project" value="InterPro"/>
</dbReference>
<dbReference type="PANTHER" id="PTHR43294">
    <property type="entry name" value="SODIUM/POTASSIUM-TRANSPORTING ATPASE SUBUNIT ALPHA"/>
    <property type="match status" value="1"/>
</dbReference>
<dbReference type="InterPro" id="IPR044492">
    <property type="entry name" value="P_typ_ATPase_HD_dom"/>
</dbReference>
<dbReference type="InterPro" id="IPR008250">
    <property type="entry name" value="ATPase_P-typ_transduc_dom_A_sf"/>
</dbReference>
<dbReference type="STRING" id="502025.Hoch_2747"/>
<evidence type="ECO:0000256" key="5">
    <source>
        <dbReference type="ARBA" id="ARBA00022741"/>
    </source>
</evidence>
<dbReference type="GO" id="GO:0005524">
    <property type="term" value="F:ATP binding"/>
    <property type="evidence" value="ECO:0007669"/>
    <property type="project" value="UniProtKB-KW"/>
</dbReference>
<name>D0LN98_HALO1</name>
<evidence type="ECO:0000256" key="1">
    <source>
        <dbReference type="ARBA" id="ARBA00004651"/>
    </source>
</evidence>
<dbReference type="FunFam" id="3.40.50.1000:FF:000001">
    <property type="entry name" value="Phospholipid-transporting ATPase IC"/>
    <property type="match status" value="1"/>
</dbReference>
<feature type="region of interest" description="Disordered" evidence="10">
    <location>
        <begin position="1"/>
        <end position="23"/>
    </location>
</feature>
<dbReference type="OrthoDB" id="5496529at2"/>
<dbReference type="SFLD" id="SFLDF00027">
    <property type="entry name" value="p-type_atpase"/>
    <property type="match status" value="1"/>
</dbReference>
<dbReference type="SUPFAM" id="SSF56784">
    <property type="entry name" value="HAD-like"/>
    <property type="match status" value="1"/>
</dbReference>
<dbReference type="Pfam" id="PF00690">
    <property type="entry name" value="Cation_ATPase_N"/>
    <property type="match status" value="1"/>
</dbReference>
<feature type="transmembrane region" description="Helical" evidence="11">
    <location>
        <begin position="264"/>
        <end position="282"/>
    </location>
</feature>
<dbReference type="Gene3D" id="3.40.1110.10">
    <property type="entry name" value="Calcium-transporting ATPase, cytoplasmic domain N"/>
    <property type="match status" value="1"/>
</dbReference>
<sequence length="926" mass="98898">MSQTARDQRATSSKQPESVPETPWATAAEDLASELEADLERGLSADEAARRLERYGPNRLREIQQRSLWAIFIDQVKSPVVYLLFGAAAVAVAFQEWIDTAAIAVVLIINTVIGFATELRARRSMEALQAMGQSEATVLRDGEEQSIPSDELVPGDVLCLEEGDVVAADIRLFDIGTLQIDESALTGESVPVPKETEPCAADTLLADRVSMGYRGTATTRGTGRGLVVGTGMQTELGRVSDMVENAEVQETPMQRQLQELAQRLVWLTLVIVTAIAAVGLIGDRPLMEMIGMAIALAVAAIPEGLPVVATLALARGMHRMVQRNALVRKLGAVHDLGATTVICSDKTGTLTENRMRVRALALGEVGGASGEVHVHDYEGGDAAESDGQPSESDPAQRCAIAVCALCNTAKLKDGAEPGSEEDGKQRVLGDPMELALLTFARDSGGSLDKARPRLRLEAFERDTKMMATFHEGVEIAAGDDGDGDGVFVAVKGAPEAVLDACVDVLHGEERHQLDDSAREAWLQTNRDLAQRGLRVLALACKRAPERDVAPYEQLSLLGMVGLIDPPRSTVRDAVTRCRDAGIRVVMVTGDQPDTAAAIARDVKLTDSDAPKVVHGKNFGDAGQDVEHAEVLARVDPAQKLALVERLQAQGEIVAMTGDGVNDAPALKRADIGIAMGERGTEVAREAADVVLLDDAFETIVAAIRQGRIIFDNIRKFVVYLLSGNVGQLLAIGVCALAGAPLPLTALQILYLNMVNDVFPALAMGVSPGGDHVLERPPRNAKEPILARREWAEIMGYGVLIAATLLAVFFGAQHLLGTNVEQAMAIAFLTLSIGRLVHAWNMRDPRSGVLRNDILGNPWMWAAFGTCLALLALATYFGPLASVLALEPVTGRGWLLVLGGALVPAVFGQSYLLIRSARREPEPAQSA</sequence>
<dbReference type="Gene3D" id="3.40.50.1000">
    <property type="entry name" value="HAD superfamily/HAD-like"/>
    <property type="match status" value="1"/>
</dbReference>
<feature type="transmembrane region" description="Helical" evidence="11">
    <location>
        <begin position="294"/>
        <end position="314"/>
    </location>
</feature>
<dbReference type="InterPro" id="IPR018303">
    <property type="entry name" value="ATPase_P-typ_P_site"/>
</dbReference>
<evidence type="ECO:0000256" key="10">
    <source>
        <dbReference type="SAM" id="MobiDB-lite"/>
    </source>
</evidence>
<dbReference type="Pfam" id="PF13246">
    <property type="entry name" value="Cation_ATPase"/>
    <property type="match status" value="1"/>
</dbReference>
<dbReference type="SFLD" id="SFLDS00003">
    <property type="entry name" value="Haloacid_Dehalogenase"/>
    <property type="match status" value="1"/>
</dbReference>
<organism evidence="13 14">
    <name type="scientific">Haliangium ochraceum (strain DSM 14365 / JCM 11303 / SMP-2)</name>
    <dbReference type="NCBI Taxonomy" id="502025"/>
    <lineage>
        <taxon>Bacteria</taxon>
        <taxon>Pseudomonadati</taxon>
        <taxon>Myxococcota</taxon>
        <taxon>Polyangia</taxon>
        <taxon>Haliangiales</taxon>
        <taxon>Kofleriaceae</taxon>
        <taxon>Haliangium</taxon>
    </lineage>
</organism>
<dbReference type="InterPro" id="IPR050510">
    <property type="entry name" value="Cation_transp_ATPase_P-type"/>
</dbReference>
<dbReference type="EMBL" id="CP001804">
    <property type="protein sequence ID" value="ACY15275.1"/>
    <property type="molecule type" value="Genomic_DNA"/>
</dbReference>
<dbReference type="PRINTS" id="PR00119">
    <property type="entry name" value="CATATPASE"/>
</dbReference>
<evidence type="ECO:0000259" key="12">
    <source>
        <dbReference type="SMART" id="SM00831"/>
    </source>
</evidence>
<dbReference type="Pfam" id="PF00689">
    <property type="entry name" value="Cation_ATPase_C"/>
    <property type="match status" value="1"/>
</dbReference>
<feature type="transmembrane region" description="Helical" evidence="11">
    <location>
        <begin position="860"/>
        <end position="880"/>
    </location>
</feature>
<keyword evidence="8 11" id="KW-1133">Transmembrane helix</keyword>
<dbReference type="PROSITE" id="PS00154">
    <property type="entry name" value="ATPASE_E1_E2"/>
    <property type="match status" value="1"/>
</dbReference>
<keyword evidence="6" id="KW-0067">ATP-binding</keyword>
<dbReference type="InterPro" id="IPR023298">
    <property type="entry name" value="ATPase_P-typ_TM_dom_sf"/>
</dbReference>
<keyword evidence="4 11" id="KW-0812">Transmembrane</keyword>
<keyword evidence="5" id="KW-0547">Nucleotide-binding</keyword>
<evidence type="ECO:0000256" key="11">
    <source>
        <dbReference type="SAM" id="Phobius"/>
    </source>
</evidence>
<dbReference type="InterPro" id="IPR036412">
    <property type="entry name" value="HAD-like_sf"/>
</dbReference>
<dbReference type="SFLD" id="SFLDG00002">
    <property type="entry name" value="C1.7:_P-type_atpase_like"/>
    <property type="match status" value="1"/>
</dbReference>
<dbReference type="InterPro" id="IPR004014">
    <property type="entry name" value="ATPase_P-typ_cation-transptr_N"/>
</dbReference>
<dbReference type="SUPFAM" id="SSF81653">
    <property type="entry name" value="Calcium ATPase, transduction domain A"/>
    <property type="match status" value="1"/>
</dbReference>
<dbReference type="NCBIfam" id="TIGR01494">
    <property type="entry name" value="ATPase_P-type"/>
    <property type="match status" value="2"/>
</dbReference>
<dbReference type="Proteomes" id="UP000001880">
    <property type="component" value="Chromosome"/>
</dbReference>
<evidence type="ECO:0000256" key="2">
    <source>
        <dbReference type="ARBA" id="ARBA00005675"/>
    </source>
</evidence>
<dbReference type="GO" id="GO:0005886">
    <property type="term" value="C:plasma membrane"/>
    <property type="evidence" value="ECO:0007669"/>
    <property type="project" value="UniProtKB-SubCell"/>
</dbReference>
<accession>D0LN98</accession>
<dbReference type="AlphaFoldDB" id="D0LN98"/>
<evidence type="ECO:0000256" key="8">
    <source>
        <dbReference type="ARBA" id="ARBA00022989"/>
    </source>
</evidence>
<feature type="transmembrane region" description="Helical" evidence="11">
    <location>
        <begin position="100"/>
        <end position="119"/>
    </location>
</feature>
<dbReference type="Gene3D" id="1.20.1110.10">
    <property type="entry name" value="Calcium-transporting ATPase, transmembrane domain"/>
    <property type="match status" value="1"/>
</dbReference>
<evidence type="ECO:0000313" key="13">
    <source>
        <dbReference type="EMBL" id="ACY15275.1"/>
    </source>
</evidence>
<feature type="compositionally biased region" description="Polar residues" evidence="10">
    <location>
        <begin position="1"/>
        <end position="16"/>
    </location>
</feature>
<proteinExistence type="inferred from homology"/>
<dbReference type="InterPro" id="IPR059000">
    <property type="entry name" value="ATPase_P-type_domA"/>
</dbReference>
<protein>
    <submittedName>
        <fullName evidence="13">ATPase, P-type (Transporting), HAD superfamily, subfamily IC</fullName>
    </submittedName>
</protein>
<evidence type="ECO:0000256" key="7">
    <source>
        <dbReference type="ARBA" id="ARBA00022967"/>
    </source>
</evidence>
<evidence type="ECO:0000313" key="14">
    <source>
        <dbReference type="Proteomes" id="UP000001880"/>
    </source>
</evidence>
<dbReference type="HOGENOM" id="CLU_002360_3_3_7"/>